<comment type="caution">
    <text evidence="2">The sequence shown here is derived from an EMBL/GenBank/DDBJ whole genome shotgun (WGS) entry which is preliminary data.</text>
</comment>
<protein>
    <submittedName>
        <fullName evidence="2">Uncharacterized protein</fullName>
    </submittedName>
</protein>
<dbReference type="Proteomes" id="UP000232722">
    <property type="component" value="Unassembled WGS sequence"/>
</dbReference>
<dbReference type="VEuPathDB" id="FungiDB:RhiirFUN_025136"/>
<reference evidence="2 3" key="2">
    <citation type="submission" date="2017-09" db="EMBL/GenBank/DDBJ databases">
        <title>Extensive intraspecific genome diversity in a model arbuscular mycorrhizal fungus.</title>
        <authorList>
            <person name="Chen E.C."/>
            <person name="Morin E."/>
            <person name="Beaudet D."/>
            <person name="Noel J."/>
            <person name="Ndikumana S."/>
            <person name="Charron P."/>
            <person name="St-Onge C."/>
            <person name="Giorgi J."/>
            <person name="Grigoriev I.V."/>
            <person name="Roux C."/>
            <person name="Martin F.M."/>
            <person name="Corradi N."/>
        </authorList>
    </citation>
    <scope>NUCLEOTIDE SEQUENCE [LARGE SCALE GENOMIC DNA]</scope>
    <source>
        <strain evidence="2 3">A5</strain>
    </source>
</reference>
<dbReference type="VEuPathDB" id="FungiDB:RhiirA1_518861"/>
<sequence length="318" mass="35888">MPTDLYTKIYNFLLNAEEEDITARSVIYQGIEDNLWISQNELKSIIERAVAFVKNQYERSSSRHTTLLEVLSESVVTYIWADSTHKMDLANIIRYFKGNLAKITVFSAKITACPTGGQQKPVEDMVPSSLPQIIWEKCDEFVVNFAESNISVLPQKLSHNGEWKESDEELADVTSRILGSLNDSWNNPAFSSEFAKSQNEGTYVTNVIVPAIRATLKGLPLGRSSYVSSAERQSSASADRKGEGRTGRRPDIMFVMKHDGKKYELIYVESSRLSCIPQKEKDDEIKLWRETNDGMYWVHKSSGPDKGEFGIIGIQVAR</sequence>
<evidence type="ECO:0000313" key="3">
    <source>
        <dbReference type="Proteomes" id="UP000232722"/>
    </source>
</evidence>
<feature type="compositionally biased region" description="Basic and acidic residues" evidence="1">
    <location>
        <begin position="238"/>
        <end position="249"/>
    </location>
</feature>
<organism evidence="2 3">
    <name type="scientific">Rhizophagus irregularis</name>
    <dbReference type="NCBI Taxonomy" id="588596"/>
    <lineage>
        <taxon>Eukaryota</taxon>
        <taxon>Fungi</taxon>
        <taxon>Fungi incertae sedis</taxon>
        <taxon>Mucoromycota</taxon>
        <taxon>Glomeromycotina</taxon>
        <taxon>Glomeromycetes</taxon>
        <taxon>Glomerales</taxon>
        <taxon>Glomeraceae</taxon>
        <taxon>Rhizophagus</taxon>
    </lineage>
</organism>
<proteinExistence type="predicted"/>
<dbReference type="VEuPathDB" id="FungiDB:FUN_021366"/>
<gene>
    <name evidence="2" type="ORF">RhiirA5_382920</name>
</gene>
<reference evidence="2 3" key="1">
    <citation type="submission" date="2016-04" db="EMBL/GenBank/DDBJ databases">
        <title>Genome analyses suggest a sexual origin of heterokaryosis in a supposedly ancient asexual fungus.</title>
        <authorList>
            <person name="Ropars J."/>
            <person name="Sedzielewska K."/>
            <person name="Noel J."/>
            <person name="Charron P."/>
            <person name="Farinelli L."/>
            <person name="Marton T."/>
            <person name="Kruger M."/>
            <person name="Pelin A."/>
            <person name="Brachmann A."/>
            <person name="Corradi N."/>
        </authorList>
    </citation>
    <scope>NUCLEOTIDE SEQUENCE [LARGE SCALE GENOMIC DNA]</scope>
    <source>
        <strain evidence="2 3">A5</strain>
    </source>
</reference>
<feature type="region of interest" description="Disordered" evidence="1">
    <location>
        <begin position="228"/>
        <end position="249"/>
    </location>
</feature>
<dbReference type="EMBL" id="LLXJ01002074">
    <property type="protein sequence ID" value="PKB99788.1"/>
    <property type="molecule type" value="Genomic_DNA"/>
</dbReference>
<accession>A0A2N0NZ09</accession>
<evidence type="ECO:0000313" key="2">
    <source>
        <dbReference type="EMBL" id="PKB99788.1"/>
    </source>
</evidence>
<feature type="compositionally biased region" description="Polar residues" evidence="1">
    <location>
        <begin position="228"/>
        <end position="237"/>
    </location>
</feature>
<dbReference type="AlphaFoldDB" id="A0A2N0NZ09"/>
<name>A0A2N0NZ09_9GLOM</name>
<evidence type="ECO:0000256" key="1">
    <source>
        <dbReference type="SAM" id="MobiDB-lite"/>
    </source>
</evidence>